<evidence type="ECO:0000256" key="2">
    <source>
        <dbReference type="SAM" id="MobiDB-lite"/>
    </source>
</evidence>
<feature type="compositionally biased region" description="Polar residues" evidence="2">
    <location>
        <begin position="179"/>
        <end position="193"/>
    </location>
</feature>
<evidence type="ECO:0000313" key="5">
    <source>
        <dbReference type="Proteomes" id="UP001172159"/>
    </source>
</evidence>
<feature type="compositionally biased region" description="Acidic residues" evidence="2">
    <location>
        <begin position="53"/>
        <end position="62"/>
    </location>
</feature>
<dbReference type="InterPro" id="IPR048743">
    <property type="entry name" value="AME1"/>
</dbReference>
<keyword evidence="1" id="KW-0175">Coiled coil</keyword>
<name>A0AA40EZM6_9PEZI</name>
<sequence>MGPSPSRPPRSVYSIPDDTSTERSVSQPPRSPASVRTQGSSLRHMTRPPASNEAEEEEDDNDHDITMHDSHQPEPEEADEDVDMADAPPPPFPLSVQRTARKQRGPLSSVIAATKRITIHTSPEDPTATVEVEEIVMESPADAPGSGKRQRTVMHIDQNSPVVGSSTLLQKVLEDLDETTQQNAGGMPASSSPVERRVRTRIRKSEEMRKMSESMSMRGSTMSATSPTPVRGKRRSPRLRSSSVVEGEEEEAVVEEEAVDVPDVIEEEEEEVEKEPEVEESTVLGGGDDDMVDVPEPEPELPEPEPEPEPTAVEEPEEEEAEEINVQEAAKRIGRKRGTRRAAPVPSPELGTDSPQQPPAPVEESPALRKRRRKEVVASPAQQQQPAKKVRTGRQLPKPQPPPPPSPAPPQPRSQPRVQEKPKPKPKQQPKKPPVKRKPRTTAEDADGTGTGDKVSGSVPITVQRFTKPHTGSEAGDNDLDDDEIQFSHRGAGVHILDVLSKLCDEMAEAYMDKLRAAGQAAEDSTAKREKKVMLRALEAFHRELMTKLLDHTIALDQLHGLRKRVKAAQREKIAMRDEIMRVRAEREQVALRMDAIRIKHEAESKEALRHISLSSAMHDIDLAVEKAQAAPELSAAEQKRADLANLELLVSRVADQASSKSDGGGTLKQIKEFNAFLERAAAAMEGRRM</sequence>
<evidence type="ECO:0000259" key="3">
    <source>
        <dbReference type="Pfam" id="PF20994"/>
    </source>
</evidence>
<reference evidence="4" key="1">
    <citation type="submission" date="2023-06" db="EMBL/GenBank/DDBJ databases">
        <title>Genome-scale phylogeny and comparative genomics of the fungal order Sordariales.</title>
        <authorList>
            <consortium name="Lawrence Berkeley National Laboratory"/>
            <person name="Hensen N."/>
            <person name="Bonometti L."/>
            <person name="Westerberg I."/>
            <person name="Brannstrom I.O."/>
            <person name="Guillou S."/>
            <person name="Cros-Aarteil S."/>
            <person name="Calhoun S."/>
            <person name="Haridas S."/>
            <person name="Kuo A."/>
            <person name="Mondo S."/>
            <person name="Pangilinan J."/>
            <person name="Riley R."/>
            <person name="Labutti K."/>
            <person name="Andreopoulos B."/>
            <person name="Lipzen A."/>
            <person name="Chen C."/>
            <person name="Yanf M."/>
            <person name="Daum C."/>
            <person name="Ng V."/>
            <person name="Clum A."/>
            <person name="Steindorff A."/>
            <person name="Ohm R."/>
            <person name="Martin F."/>
            <person name="Silar P."/>
            <person name="Natvig D."/>
            <person name="Lalanne C."/>
            <person name="Gautier V."/>
            <person name="Ament-Velasquez S.L."/>
            <person name="Kruys A."/>
            <person name="Hutchinson M.I."/>
            <person name="Powell A.J."/>
            <person name="Barry K."/>
            <person name="Miller A.N."/>
            <person name="Grigoriev I.V."/>
            <person name="Debuchy R."/>
            <person name="Gladieux P."/>
            <person name="Thoren M.H."/>
            <person name="Johannesson H."/>
        </authorList>
    </citation>
    <scope>NUCLEOTIDE SEQUENCE</scope>
    <source>
        <strain evidence="4">CBS 540.89</strain>
    </source>
</reference>
<comment type="caution">
    <text evidence="4">The sequence shown here is derived from an EMBL/GenBank/DDBJ whole genome shotgun (WGS) entry which is preliminary data.</text>
</comment>
<feature type="region of interest" description="Disordered" evidence="2">
    <location>
        <begin position="1"/>
        <end position="109"/>
    </location>
</feature>
<dbReference type="AlphaFoldDB" id="A0AA40EZM6"/>
<feature type="compositionally biased region" description="Polar residues" evidence="2">
    <location>
        <begin position="22"/>
        <end position="43"/>
    </location>
</feature>
<feature type="compositionally biased region" description="Basic and acidic residues" evidence="2">
    <location>
        <begin position="203"/>
        <end position="212"/>
    </location>
</feature>
<feature type="compositionally biased region" description="Basic residues" evidence="2">
    <location>
        <begin position="424"/>
        <end position="440"/>
    </location>
</feature>
<feature type="compositionally biased region" description="Acidic residues" evidence="2">
    <location>
        <begin position="75"/>
        <end position="84"/>
    </location>
</feature>
<dbReference type="EMBL" id="JAUKTV010000001">
    <property type="protein sequence ID" value="KAK0748284.1"/>
    <property type="molecule type" value="Genomic_DNA"/>
</dbReference>
<gene>
    <name evidence="4" type="ORF">B0T21DRAFT_19709</name>
</gene>
<accession>A0AA40EZM6</accession>
<feature type="compositionally biased region" description="Acidic residues" evidence="2">
    <location>
        <begin position="246"/>
        <end position="280"/>
    </location>
</feature>
<feature type="compositionally biased region" description="Acidic residues" evidence="2">
    <location>
        <begin position="287"/>
        <end position="325"/>
    </location>
</feature>
<feature type="compositionally biased region" description="Polar residues" evidence="2">
    <location>
        <begin position="219"/>
        <end position="228"/>
    </location>
</feature>
<feature type="compositionally biased region" description="Basic and acidic residues" evidence="2">
    <location>
        <begin position="63"/>
        <end position="74"/>
    </location>
</feature>
<evidence type="ECO:0000256" key="1">
    <source>
        <dbReference type="SAM" id="Coils"/>
    </source>
</evidence>
<protein>
    <recommendedName>
        <fullName evidence="3">Inner kinetochore subunit AME1 domain-containing protein</fullName>
    </recommendedName>
</protein>
<feature type="region of interest" description="Disordered" evidence="2">
    <location>
        <begin position="139"/>
        <end position="162"/>
    </location>
</feature>
<feature type="domain" description="Inner kinetochore subunit AME1" evidence="3">
    <location>
        <begin position="492"/>
        <end position="680"/>
    </location>
</feature>
<dbReference type="Pfam" id="PF20994">
    <property type="entry name" value="CENPU"/>
    <property type="match status" value="1"/>
</dbReference>
<proteinExistence type="predicted"/>
<keyword evidence="5" id="KW-1185">Reference proteome</keyword>
<feature type="coiled-coil region" evidence="1">
    <location>
        <begin position="559"/>
        <end position="586"/>
    </location>
</feature>
<feature type="compositionally biased region" description="Pro residues" evidence="2">
    <location>
        <begin position="398"/>
        <end position="413"/>
    </location>
</feature>
<dbReference type="Proteomes" id="UP001172159">
    <property type="component" value="Unassembled WGS sequence"/>
</dbReference>
<organism evidence="4 5">
    <name type="scientific">Apiosordaria backusii</name>
    <dbReference type="NCBI Taxonomy" id="314023"/>
    <lineage>
        <taxon>Eukaryota</taxon>
        <taxon>Fungi</taxon>
        <taxon>Dikarya</taxon>
        <taxon>Ascomycota</taxon>
        <taxon>Pezizomycotina</taxon>
        <taxon>Sordariomycetes</taxon>
        <taxon>Sordariomycetidae</taxon>
        <taxon>Sordariales</taxon>
        <taxon>Lasiosphaeriaceae</taxon>
        <taxon>Apiosordaria</taxon>
    </lineage>
</organism>
<feature type="region of interest" description="Disordered" evidence="2">
    <location>
        <begin position="178"/>
        <end position="481"/>
    </location>
</feature>
<evidence type="ECO:0000313" key="4">
    <source>
        <dbReference type="EMBL" id="KAK0748284.1"/>
    </source>
</evidence>